<dbReference type="RefSeq" id="WP_145987498.1">
    <property type="nucleotide sequence ID" value="NZ_LT984806.1"/>
</dbReference>
<feature type="coiled-coil region" evidence="1">
    <location>
        <begin position="90"/>
        <end position="117"/>
    </location>
</feature>
<organism evidence="2 3">
    <name type="scientific">Cupriavidus neocaledonicus</name>
    <dbReference type="NCBI Taxonomy" id="1040979"/>
    <lineage>
        <taxon>Bacteria</taxon>
        <taxon>Pseudomonadati</taxon>
        <taxon>Pseudomonadota</taxon>
        <taxon>Betaproteobacteria</taxon>
        <taxon>Burkholderiales</taxon>
        <taxon>Burkholderiaceae</taxon>
        <taxon>Cupriavidus</taxon>
    </lineage>
</organism>
<evidence type="ECO:0000313" key="2">
    <source>
        <dbReference type="EMBL" id="SPD46707.1"/>
    </source>
</evidence>
<evidence type="ECO:0000313" key="3">
    <source>
        <dbReference type="Proteomes" id="UP000255168"/>
    </source>
</evidence>
<keyword evidence="1" id="KW-0175">Coiled coil</keyword>
<gene>
    <name evidence="2" type="ORF">CBM2607_11647</name>
</gene>
<dbReference type="Proteomes" id="UP000255168">
    <property type="component" value="Chromosome I"/>
</dbReference>
<protein>
    <recommendedName>
        <fullName evidence="4">Lipoprotein</fullName>
    </recommendedName>
</protein>
<proteinExistence type="predicted"/>
<reference evidence="2 3" key="1">
    <citation type="submission" date="2018-01" db="EMBL/GenBank/DDBJ databases">
        <authorList>
            <person name="Clerissi C."/>
        </authorList>
    </citation>
    <scope>NUCLEOTIDE SEQUENCE [LARGE SCALE GENOMIC DNA]</scope>
    <source>
        <strain evidence="2">Cupriavidus taiwanensis STM 6160</strain>
    </source>
</reference>
<accession>A0A375H900</accession>
<sequence>MNKTLKLAAAYIGVTLMLAGCGKPQDAVIPNDMSTWDKDLAPKIQKLSDEDKKLLTGYLMRAKMGEAFGGKGVPIGTTVGQGIEEQKKWVAEQEAKAAEEKALKEKIERERAAAAEAIGKAVTVALIEKKELASNYRAGRYGEEQVFKIAVKNNSEKEIAGVSGELEFIDVFDKTVGSVTFSISEKIKAGAEYVWVGSRRYNQFIDSQRAVWNLEDGKYKTRFKPETVVFADGAKLGSPQ</sequence>
<dbReference type="PROSITE" id="PS51257">
    <property type="entry name" value="PROKAR_LIPOPROTEIN"/>
    <property type="match status" value="1"/>
</dbReference>
<name>A0A375H900_9BURK</name>
<evidence type="ECO:0000256" key="1">
    <source>
        <dbReference type="SAM" id="Coils"/>
    </source>
</evidence>
<evidence type="ECO:0008006" key="4">
    <source>
        <dbReference type="Google" id="ProtNLM"/>
    </source>
</evidence>
<dbReference type="EMBL" id="LT984806">
    <property type="protein sequence ID" value="SPD46707.1"/>
    <property type="molecule type" value="Genomic_DNA"/>
</dbReference>
<dbReference type="AlphaFoldDB" id="A0A375H900"/>